<accession>A0A9W8BDJ0</accession>
<dbReference type="GO" id="GO:0006397">
    <property type="term" value="P:mRNA processing"/>
    <property type="evidence" value="ECO:0007669"/>
    <property type="project" value="InterPro"/>
</dbReference>
<comment type="subcellular location">
    <subcellularLocation>
        <location evidence="1">Nucleus</location>
    </subcellularLocation>
</comment>
<feature type="region of interest" description="Disordered" evidence="3">
    <location>
        <begin position="221"/>
        <end position="302"/>
    </location>
</feature>
<name>A0A9W8BDJ0_9FUNG</name>
<evidence type="ECO:0000313" key="4">
    <source>
        <dbReference type="EMBL" id="KAJ2005193.1"/>
    </source>
</evidence>
<evidence type="ECO:0000256" key="1">
    <source>
        <dbReference type="ARBA" id="ARBA00004123"/>
    </source>
</evidence>
<feature type="compositionally biased region" description="Acidic residues" evidence="3">
    <location>
        <begin position="284"/>
        <end position="302"/>
    </location>
</feature>
<proteinExistence type="predicted"/>
<keyword evidence="2" id="KW-0539">Nucleus</keyword>
<evidence type="ECO:0000256" key="2">
    <source>
        <dbReference type="ARBA" id="ARBA00023242"/>
    </source>
</evidence>
<gene>
    <name evidence="4" type="ORF">H4R26_002080</name>
</gene>
<dbReference type="OrthoDB" id="205166at2759"/>
<comment type="caution">
    <text evidence="4">The sequence shown here is derived from an EMBL/GenBank/DDBJ whole genome shotgun (WGS) entry which is preliminary data.</text>
</comment>
<reference evidence="4" key="1">
    <citation type="submission" date="2022-07" db="EMBL/GenBank/DDBJ databases">
        <title>Phylogenomic reconstructions and comparative analyses of Kickxellomycotina fungi.</title>
        <authorList>
            <person name="Reynolds N.K."/>
            <person name="Stajich J.E."/>
            <person name="Barry K."/>
            <person name="Grigoriev I.V."/>
            <person name="Crous P."/>
            <person name="Smith M.E."/>
        </authorList>
    </citation>
    <scope>NUCLEOTIDE SEQUENCE</scope>
    <source>
        <strain evidence="4">IMI 214461</strain>
    </source>
</reference>
<dbReference type="Pfam" id="PF05615">
    <property type="entry name" value="THOC7"/>
    <property type="match status" value="1"/>
</dbReference>
<evidence type="ECO:0000256" key="3">
    <source>
        <dbReference type="SAM" id="MobiDB-lite"/>
    </source>
</evidence>
<keyword evidence="5" id="KW-1185">Reference proteome</keyword>
<protein>
    <recommendedName>
        <fullName evidence="6">THO complex subunit 7</fullName>
    </recommendedName>
</protein>
<evidence type="ECO:0008006" key="6">
    <source>
        <dbReference type="Google" id="ProtNLM"/>
    </source>
</evidence>
<dbReference type="EMBL" id="JANBQF010000114">
    <property type="protein sequence ID" value="KAJ2005193.1"/>
    <property type="molecule type" value="Genomic_DNA"/>
</dbReference>
<organism evidence="4 5">
    <name type="scientific">Coemansia thaxteri</name>
    <dbReference type="NCBI Taxonomy" id="2663907"/>
    <lineage>
        <taxon>Eukaryota</taxon>
        <taxon>Fungi</taxon>
        <taxon>Fungi incertae sedis</taxon>
        <taxon>Zoopagomycota</taxon>
        <taxon>Kickxellomycotina</taxon>
        <taxon>Kickxellomycetes</taxon>
        <taxon>Kickxellales</taxon>
        <taxon>Kickxellaceae</taxon>
        <taxon>Coemansia</taxon>
    </lineage>
</organism>
<dbReference type="GO" id="GO:0000445">
    <property type="term" value="C:THO complex part of transcription export complex"/>
    <property type="evidence" value="ECO:0007669"/>
    <property type="project" value="InterPro"/>
</dbReference>
<dbReference type="InterPro" id="IPR008501">
    <property type="entry name" value="THOC7/Mft1"/>
</dbReference>
<evidence type="ECO:0000313" key="5">
    <source>
        <dbReference type="Proteomes" id="UP001150907"/>
    </source>
</evidence>
<feature type="compositionally biased region" description="Polar residues" evidence="3">
    <location>
        <begin position="272"/>
        <end position="282"/>
    </location>
</feature>
<dbReference type="AlphaFoldDB" id="A0A9W8BDJ0"/>
<sequence>MATKSEEQVLRSRLIVEDRPLKRCLRQLSAICARHSHLSPEETRLACERVLQEVRWFRHTVQVATQSQRRCDLEIRAYSEQYAELERGIAESHIEIERLGDSLEESRNHKRHKVAYDEIAADANKRPTRDRLMKDFDDINAELGQLEMEKTSYEAVVGTLRAQYLVVAAELAKLGETSKNALSMQDLGIYLGDSAADADADAMDDVDCEKTAADLAADPIMGISPATPRHPRAGHDGFDAPSDNAMRDDSAAVREDGEDGGSETGYNADLSGAQQQQDTAIGTDSEEEGEYCGEDEEGELLI</sequence>
<feature type="compositionally biased region" description="Basic and acidic residues" evidence="3">
    <location>
        <begin position="245"/>
        <end position="255"/>
    </location>
</feature>
<dbReference type="Proteomes" id="UP001150907">
    <property type="component" value="Unassembled WGS sequence"/>
</dbReference>